<accession>A0A4Y8ZT20</accession>
<dbReference type="RefSeq" id="WP_135087786.1">
    <property type="nucleotide sequence ID" value="NZ_SPDV01000028.1"/>
</dbReference>
<dbReference type="InterPro" id="IPR053176">
    <property type="entry name" value="T6SS_TssE1-like"/>
</dbReference>
<protein>
    <submittedName>
        <fullName evidence="2">Type VI secretion system baseplate subunit TssE</fullName>
    </submittedName>
</protein>
<dbReference type="NCBIfam" id="TIGR03357">
    <property type="entry name" value="VI_zyme"/>
    <property type="match status" value="1"/>
</dbReference>
<organism evidence="2 3">
    <name type="scientific">Sphingomonas parva</name>
    <dbReference type="NCBI Taxonomy" id="2555898"/>
    <lineage>
        <taxon>Bacteria</taxon>
        <taxon>Pseudomonadati</taxon>
        <taxon>Pseudomonadota</taxon>
        <taxon>Alphaproteobacteria</taxon>
        <taxon>Sphingomonadales</taxon>
        <taxon>Sphingomonadaceae</taxon>
        <taxon>Sphingomonas</taxon>
    </lineage>
</organism>
<dbReference type="EMBL" id="SPDV01000028">
    <property type="protein sequence ID" value="TFI57606.1"/>
    <property type="molecule type" value="Genomic_DNA"/>
</dbReference>
<dbReference type="SUPFAM" id="SSF160719">
    <property type="entry name" value="gpW/gp25-like"/>
    <property type="match status" value="1"/>
</dbReference>
<sequence length="156" mass="17451">MRNGLTQSLLDRLIDDEPDLSFDASESDERAVERLKNGLRRDLEALLNSKRPLLARIDGEPDLERTIVGFGLKDISTEDFSAAGVRDRIRRMVAQCIREHEPRLSSVEVEADDAPTSRGIRFRITAVLTLSPARETVTYDASVRPSDRAISIDLTS</sequence>
<dbReference type="Pfam" id="PF04965">
    <property type="entry name" value="GPW_gp25"/>
    <property type="match status" value="1"/>
</dbReference>
<reference evidence="2 3" key="1">
    <citation type="submission" date="2019-03" db="EMBL/GenBank/DDBJ databases">
        <title>Genome sequence of Sphingomonas sp. 17J27-24.</title>
        <authorList>
            <person name="Kim M."/>
            <person name="Maeng S."/>
            <person name="Sathiyaraj S."/>
        </authorList>
    </citation>
    <scope>NUCLEOTIDE SEQUENCE [LARGE SCALE GENOMIC DNA]</scope>
    <source>
        <strain evidence="2 3">17J27-24</strain>
    </source>
</reference>
<dbReference type="InterPro" id="IPR017737">
    <property type="entry name" value="TssE1-like"/>
</dbReference>
<evidence type="ECO:0000313" key="3">
    <source>
        <dbReference type="Proteomes" id="UP000298213"/>
    </source>
</evidence>
<evidence type="ECO:0000313" key="2">
    <source>
        <dbReference type="EMBL" id="TFI57606.1"/>
    </source>
</evidence>
<name>A0A4Y8ZT20_9SPHN</name>
<keyword evidence="3" id="KW-1185">Reference proteome</keyword>
<gene>
    <name evidence="2" type="primary">tssE</name>
    <name evidence="2" type="ORF">E2493_13855</name>
</gene>
<dbReference type="PANTHER" id="PTHR38595:SF1">
    <property type="entry name" value="TYPE VI SECRETION SYSTEM COMPONENT TSSE1"/>
    <property type="match status" value="1"/>
</dbReference>
<proteinExistence type="predicted"/>
<evidence type="ECO:0000259" key="1">
    <source>
        <dbReference type="Pfam" id="PF04965"/>
    </source>
</evidence>
<dbReference type="Proteomes" id="UP000298213">
    <property type="component" value="Unassembled WGS sequence"/>
</dbReference>
<dbReference type="InterPro" id="IPR007048">
    <property type="entry name" value="IraD/Gp25-like"/>
</dbReference>
<dbReference type="PANTHER" id="PTHR38595">
    <property type="entry name" value="CYTOPLASMIC PROTEIN-RELATED"/>
    <property type="match status" value="1"/>
</dbReference>
<feature type="domain" description="IraD/Gp25-like" evidence="1">
    <location>
        <begin position="35"/>
        <end position="132"/>
    </location>
</feature>
<comment type="caution">
    <text evidence="2">The sequence shown here is derived from an EMBL/GenBank/DDBJ whole genome shotgun (WGS) entry which is preliminary data.</text>
</comment>
<dbReference type="Gene3D" id="3.10.450.40">
    <property type="match status" value="1"/>
</dbReference>
<dbReference type="AlphaFoldDB" id="A0A4Y8ZT20"/>
<dbReference type="OrthoDB" id="119583at2"/>